<protein>
    <recommendedName>
        <fullName evidence="6">FAD-binding domain-containing protein</fullName>
    </recommendedName>
</protein>
<keyword evidence="2" id="KW-0285">Flavoprotein</keyword>
<dbReference type="Gene3D" id="3.50.50.60">
    <property type="entry name" value="FAD/NAD(P)-binding domain"/>
    <property type="match status" value="1"/>
</dbReference>
<keyword evidence="8" id="KW-1185">Reference proteome</keyword>
<keyword evidence="3" id="KW-0274">FAD</keyword>
<organism evidence="7 8">
    <name type="scientific">Heterodermia speciosa</name>
    <dbReference type="NCBI Taxonomy" id="116794"/>
    <lineage>
        <taxon>Eukaryota</taxon>
        <taxon>Fungi</taxon>
        <taxon>Dikarya</taxon>
        <taxon>Ascomycota</taxon>
        <taxon>Pezizomycotina</taxon>
        <taxon>Lecanoromycetes</taxon>
        <taxon>OSLEUM clade</taxon>
        <taxon>Lecanoromycetidae</taxon>
        <taxon>Caliciales</taxon>
        <taxon>Physciaceae</taxon>
        <taxon>Heterodermia</taxon>
    </lineage>
</organism>
<dbReference type="PANTHER" id="PTHR47178:SF3">
    <property type="entry name" value="FAD-BINDING DOMAIN-CONTAINING PROTEIN"/>
    <property type="match status" value="1"/>
</dbReference>
<evidence type="ECO:0000313" key="8">
    <source>
        <dbReference type="Proteomes" id="UP000664521"/>
    </source>
</evidence>
<keyword evidence="4" id="KW-0560">Oxidoreductase</keyword>
<dbReference type="OrthoDB" id="47494at2759"/>
<dbReference type="EMBL" id="CAJPDS010000051">
    <property type="protein sequence ID" value="CAF9929278.1"/>
    <property type="molecule type" value="Genomic_DNA"/>
</dbReference>
<name>A0A8H3FX29_9LECA</name>
<gene>
    <name evidence="7" type="ORF">HETSPECPRED_007330</name>
</gene>
<dbReference type="AlphaFoldDB" id="A0A8H3FX29"/>
<dbReference type="Proteomes" id="UP000664521">
    <property type="component" value="Unassembled WGS sequence"/>
</dbReference>
<dbReference type="InterPro" id="IPR036188">
    <property type="entry name" value="FAD/NAD-bd_sf"/>
</dbReference>
<feature type="domain" description="FAD-binding" evidence="6">
    <location>
        <begin position="300"/>
        <end position="356"/>
    </location>
</feature>
<reference evidence="7" key="1">
    <citation type="submission" date="2021-03" db="EMBL/GenBank/DDBJ databases">
        <authorList>
            <person name="Tagirdzhanova G."/>
        </authorList>
    </citation>
    <scope>NUCLEOTIDE SEQUENCE</scope>
</reference>
<keyword evidence="5" id="KW-0503">Monooxygenase</keyword>
<evidence type="ECO:0000256" key="4">
    <source>
        <dbReference type="ARBA" id="ARBA00023002"/>
    </source>
</evidence>
<dbReference type="SUPFAM" id="SSF51905">
    <property type="entry name" value="FAD/NAD(P)-binding domain"/>
    <property type="match status" value="1"/>
</dbReference>
<feature type="domain" description="FAD-binding" evidence="6">
    <location>
        <begin position="3"/>
        <end position="163"/>
    </location>
</feature>
<dbReference type="PANTHER" id="PTHR47178">
    <property type="entry name" value="MONOOXYGENASE, FAD-BINDING"/>
    <property type="match status" value="1"/>
</dbReference>
<comment type="caution">
    <text evidence="7">The sequence shown here is derived from an EMBL/GenBank/DDBJ whole genome shotgun (WGS) entry which is preliminary data.</text>
</comment>
<proteinExistence type="predicted"/>
<evidence type="ECO:0000259" key="6">
    <source>
        <dbReference type="Pfam" id="PF01494"/>
    </source>
</evidence>
<evidence type="ECO:0000313" key="7">
    <source>
        <dbReference type="EMBL" id="CAF9929278.1"/>
    </source>
</evidence>
<dbReference type="Pfam" id="PF01494">
    <property type="entry name" value="FAD_binding_3"/>
    <property type="match status" value="2"/>
</dbReference>
<dbReference type="InterPro" id="IPR002938">
    <property type="entry name" value="FAD-bd"/>
</dbReference>
<dbReference type="GO" id="GO:0004497">
    <property type="term" value="F:monooxygenase activity"/>
    <property type="evidence" value="ECO:0007669"/>
    <property type="project" value="UniProtKB-KW"/>
</dbReference>
<evidence type="ECO:0000256" key="5">
    <source>
        <dbReference type="ARBA" id="ARBA00023033"/>
    </source>
</evidence>
<comment type="cofactor">
    <cofactor evidence="1">
        <name>FAD</name>
        <dbReference type="ChEBI" id="CHEBI:57692"/>
    </cofactor>
</comment>
<evidence type="ECO:0000256" key="2">
    <source>
        <dbReference type="ARBA" id="ARBA00022630"/>
    </source>
</evidence>
<evidence type="ECO:0000256" key="1">
    <source>
        <dbReference type="ARBA" id="ARBA00001974"/>
    </source>
</evidence>
<dbReference type="GO" id="GO:0071949">
    <property type="term" value="F:FAD binding"/>
    <property type="evidence" value="ECO:0007669"/>
    <property type="project" value="InterPro"/>
</dbReference>
<dbReference type="PRINTS" id="PR00420">
    <property type="entry name" value="RNGMNOXGNASE"/>
</dbReference>
<sequence>MEKVIIIGAGCTGCALGQGLKKVGIPCVIYEARNTVPSREWNMGLHWAVPGLRSLIPDSLWERIQHSQVDPHYPTGKGETLPFIHGSTGTVLAQLAMDDLYRLHRNRFRELLSEGLDIREGKELTNIVFDHQTVTAHMADGSKDYGSILVGADGPKSTVRRLLLGDKSNTTILDYAATMCFTKYKREQALFLRSPPAHPLFQVAPHPINLFAVLGLHNAPDPDKPEEWTFFHYISFPESKDMMNTKSKSELVAHQKELASKFADPFKSAFEWMPNDSEFVWYGKMNHWDPSEPDHKWDNHGGLVTLAGDAAHPMTFQRGQGLNHAITDAVKLCNAIAGFWHQGTRAEISAYEKEMISRGGEEVRLSAKNTEMVHDWEQVMQSPVFKSGLNQGK</sequence>
<evidence type="ECO:0000256" key="3">
    <source>
        <dbReference type="ARBA" id="ARBA00022827"/>
    </source>
</evidence>
<accession>A0A8H3FX29</accession>